<name>A0AAD5JZ42_9FUNG</name>
<accession>A0AAD5JZ42</accession>
<dbReference type="Proteomes" id="UP001209540">
    <property type="component" value="Unassembled WGS sequence"/>
</dbReference>
<keyword evidence="3" id="KW-1185">Reference proteome</keyword>
<evidence type="ECO:0000313" key="3">
    <source>
        <dbReference type="Proteomes" id="UP001209540"/>
    </source>
</evidence>
<reference evidence="2" key="1">
    <citation type="journal article" date="2022" name="IScience">
        <title>Evolution of zygomycete secretomes and the origins of terrestrial fungal ecologies.</title>
        <authorList>
            <person name="Chang Y."/>
            <person name="Wang Y."/>
            <person name="Mondo S."/>
            <person name="Ahrendt S."/>
            <person name="Andreopoulos W."/>
            <person name="Barry K."/>
            <person name="Beard J."/>
            <person name="Benny G.L."/>
            <person name="Blankenship S."/>
            <person name="Bonito G."/>
            <person name="Cuomo C."/>
            <person name="Desiro A."/>
            <person name="Gervers K.A."/>
            <person name="Hundley H."/>
            <person name="Kuo A."/>
            <person name="LaButti K."/>
            <person name="Lang B.F."/>
            <person name="Lipzen A."/>
            <person name="O'Donnell K."/>
            <person name="Pangilinan J."/>
            <person name="Reynolds N."/>
            <person name="Sandor L."/>
            <person name="Smith M.E."/>
            <person name="Tsang A."/>
            <person name="Grigoriev I.V."/>
            <person name="Stajich J.E."/>
            <person name="Spatafora J.W."/>
        </authorList>
    </citation>
    <scope>NUCLEOTIDE SEQUENCE</scope>
    <source>
        <strain evidence="2">RSA 2281</strain>
    </source>
</reference>
<keyword evidence="1" id="KW-0812">Transmembrane</keyword>
<evidence type="ECO:0000256" key="1">
    <source>
        <dbReference type="SAM" id="Phobius"/>
    </source>
</evidence>
<sequence length="115" mass="13309">MKLPITIKLACHFMPLKEILHKALRKNLRAANKTAFFITRPFTLGDWLDKQIIINYLSFEVSDLCFFFVGIFVLRYTLSAHFVTTFRSHSIFGRGPDILFGICKCIFAHYSEQSA</sequence>
<keyword evidence="1" id="KW-1133">Transmembrane helix</keyword>
<protein>
    <submittedName>
        <fullName evidence="2">Uncharacterized protein</fullName>
    </submittedName>
</protein>
<keyword evidence="1" id="KW-0472">Membrane</keyword>
<evidence type="ECO:0000313" key="2">
    <source>
        <dbReference type="EMBL" id="KAI9248580.1"/>
    </source>
</evidence>
<feature type="transmembrane region" description="Helical" evidence="1">
    <location>
        <begin position="53"/>
        <end position="78"/>
    </location>
</feature>
<dbReference type="EMBL" id="JAIXMP010000038">
    <property type="protein sequence ID" value="KAI9248580.1"/>
    <property type="molecule type" value="Genomic_DNA"/>
</dbReference>
<proteinExistence type="predicted"/>
<dbReference type="AlphaFoldDB" id="A0AAD5JZ42"/>
<gene>
    <name evidence="2" type="ORF">BDA99DRAFT_542557</name>
</gene>
<comment type="caution">
    <text evidence="2">The sequence shown here is derived from an EMBL/GenBank/DDBJ whole genome shotgun (WGS) entry which is preliminary data.</text>
</comment>
<organism evidence="2 3">
    <name type="scientific">Phascolomyces articulosus</name>
    <dbReference type="NCBI Taxonomy" id="60185"/>
    <lineage>
        <taxon>Eukaryota</taxon>
        <taxon>Fungi</taxon>
        <taxon>Fungi incertae sedis</taxon>
        <taxon>Mucoromycota</taxon>
        <taxon>Mucoromycotina</taxon>
        <taxon>Mucoromycetes</taxon>
        <taxon>Mucorales</taxon>
        <taxon>Lichtheimiaceae</taxon>
        <taxon>Phascolomyces</taxon>
    </lineage>
</organism>
<reference evidence="2" key="2">
    <citation type="submission" date="2023-02" db="EMBL/GenBank/DDBJ databases">
        <authorList>
            <consortium name="DOE Joint Genome Institute"/>
            <person name="Mondo S.J."/>
            <person name="Chang Y."/>
            <person name="Wang Y."/>
            <person name="Ahrendt S."/>
            <person name="Andreopoulos W."/>
            <person name="Barry K."/>
            <person name="Beard J."/>
            <person name="Benny G.L."/>
            <person name="Blankenship S."/>
            <person name="Bonito G."/>
            <person name="Cuomo C."/>
            <person name="Desiro A."/>
            <person name="Gervers K.A."/>
            <person name="Hundley H."/>
            <person name="Kuo A."/>
            <person name="LaButti K."/>
            <person name="Lang B.F."/>
            <person name="Lipzen A."/>
            <person name="O'Donnell K."/>
            <person name="Pangilinan J."/>
            <person name="Reynolds N."/>
            <person name="Sandor L."/>
            <person name="Smith M.W."/>
            <person name="Tsang A."/>
            <person name="Grigoriev I.V."/>
            <person name="Stajich J.E."/>
            <person name="Spatafora J.W."/>
        </authorList>
    </citation>
    <scope>NUCLEOTIDE SEQUENCE</scope>
    <source>
        <strain evidence="2">RSA 2281</strain>
    </source>
</reference>